<dbReference type="Gene3D" id="3.40.640.10">
    <property type="entry name" value="Type I PLP-dependent aspartate aminotransferase-like (Major domain)"/>
    <property type="match status" value="1"/>
</dbReference>
<evidence type="ECO:0000256" key="4">
    <source>
        <dbReference type="ARBA" id="ARBA00023125"/>
    </source>
</evidence>
<evidence type="ECO:0000256" key="2">
    <source>
        <dbReference type="ARBA" id="ARBA00022898"/>
    </source>
</evidence>
<comment type="similarity">
    <text evidence="1">In the C-terminal section; belongs to the class-I pyridoxal-phosphate-dependent aminotransferase family.</text>
</comment>
<keyword evidence="8" id="KW-1185">Reference proteome</keyword>
<dbReference type="PANTHER" id="PTHR46577">
    <property type="entry name" value="HTH-TYPE TRANSCRIPTIONAL REGULATORY PROTEIN GABR"/>
    <property type="match status" value="1"/>
</dbReference>
<dbReference type="Pfam" id="PF00392">
    <property type="entry name" value="GntR"/>
    <property type="match status" value="1"/>
</dbReference>
<dbReference type="EMBL" id="BOPG01000061">
    <property type="protein sequence ID" value="GIJ60939.1"/>
    <property type="molecule type" value="Genomic_DNA"/>
</dbReference>
<dbReference type="PANTHER" id="PTHR46577:SF1">
    <property type="entry name" value="HTH-TYPE TRANSCRIPTIONAL REGULATORY PROTEIN GABR"/>
    <property type="match status" value="1"/>
</dbReference>
<dbReference type="InterPro" id="IPR015424">
    <property type="entry name" value="PyrdxlP-dep_Trfase"/>
</dbReference>
<dbReference type="InterPro" id="IPR036390">
    <property type="entry name" value="WH_DNA-bd_sf"/>
</dbReference>
<dbReference type="InterPro" id="IPR036388">
    <property type="entry name" value="WH-like_DNA-bd_sf"/>
</dbReference>
<reference evidence="7" key="1">
    <citation type="submission" date="2021-01" db="EMBL/GenBank/DDBJ databases">
        <title>Whole genome shotgun sequence of Virgisporangium aurantiacum NBRC 16421.</title>
        <authorList>
            <person name="Komaki H."/>
            <person name="Tamura T."/>
        </authorList>
    </citation>
    <scope>NUCLEOTIDE SEQUENCE</scope>
    <source>
        <strain evidence="7">NBRC 16421</strain>
    </source>
</reference>
<dbReference type="RefSeq" id="WP_204005603.1">
    <property type="nucleotide sequence ID" value="NZ_BOPG01000061.1"/>
</dbReference>
<keyword evidence="2" id="KW-0663">Pyridoxal phosphate</keyword>
<evidence type="ECO:0000313" key="8">
    <source>
        <dbReference type="Proteomes" id="UP000612585"/>
    </source>
</evidence>
<dbReference type="Pfam" id="PF00155">
    <property type="entry name" value="Aminotran_1_2"/>
    <property type="match status" value="1"/>
</dbReference>
<keyword evidence="5" id="KW-0804">Transcription</keyword>
<dbReference type="PROSITE" id="PS50949">
    <property type="entry name" value="HTH_GNTR"/>
    <property type="match status" value="1"/>
</dbReference>
<dbReference type="InterPro" id="IPR000524">
    <property type="entry name" value="Tscrpt_reg_HTH_GntR"/>
</dbReference>
<evidence type="ECO:0000256" key="1">
    <source>
        <dbReference type="ARBA" id="ARBA00005384"/>
    </source>
</evidence>
<protein>
    <submittedName>
        <fullName evidence="7">GntR family transcriptional regulator</fullName>
    </submittedName>
</protein>
<dbReference type="InterPro" id="IPR004839">
    <property type="entry name" value="Aminotransferase_I/II_large"/>
</dbReference>
<dbReference type="GO" id="GO:0003700">
    <property type="term" value="F:DNA-binding transcription factor activity"/>
    <property type="evidence" value="ECO:0007669"/>
    <property type="project" value="InterPro"/>
</dbReference>
<dbReference type="SUPFAM" id="SSF53383">
    <property type="entry name" value="PLP-dependent transferases"/>
    <property type="match status" value="1"/>
</dbReference>
<feature type="domain" description="HTH gntR-type" evidence="6">
    <location>
        <begin position="41"/>
        <end position="109"/>
    </location>
</feature>
<evidence type="ECO:0000256" key="3">
    <source>
        <dbReference type="ARBA" id="ARBA00023015"/>
    </source>
</evidence>
<dbReference type="InterPro" id="IPR015421">
    <property type="entry name" value="PyrdxlP-dep_Trfase_major"/>
</dbReference>
<comment type="caution">
    <text evidence="7">The sequence shown here is derived from an EMBL/GenBank/DDBJ whole genome shotgun (WGS) entry which is preliminary data.</text>
</comment>
<sequence>MSTIVIQSVDHYQYHRQAFEVDQSSLGTDFLQLRPADAPPKGLTTWLAGAIRTAIDDGRLPAGQRLPATRELAQELRISRGVVVEAFRRLTDEGVVTARAGVGTVVTPLTASPESGQPTTDPAVPLLPQRPTALVDLSPGVPDLSLFPRAMWLRAERAVLASAGPTDLGYGDPRGAPVLRQEVAGWLARSRGIRADPDDIIIVAGVAQALALLARVLRAAGTTTIGMEDPGSRGARDQLAHWGLTPEPVPVDDHGLRVTDLVASGLRNVFVTPAHQFPTGVVMTPDRRRALLDWAAGDGLVIEDDYDAEYRYDRAPVPALKASAPDRVAYAGSTSKTLAPGMRLGWLLPPRRLYEQLVVAKHASDLGSPAIPQLVFARMLATGEFARHVRLVRARHKARRDALLTALRQELPFSRVRGAAAGLHLMIQLPDLAGMADTDLVDKVRAAGVLVHPLSWHRQRPGVPGFVIGYAAHPPGRLRDAAKRIAAIVQPLRAS</sequence>
<dbReference type="Gene3D" id="1.10.10.10">
    <property type="entry name" value="Winged helix-like DNA-binding domain superfamily/Winged helix DNA-binding domain"/>
    <property type="match status" value="1"/>
</dbReference>
<evidence type="ECO:0000259" key="6">
    <source>
        <dbReference type="PROSITE" id="PS50949"/>
    </source>
</evidence>
<dbReference type="CDD" id="cd00609">
    <property type="entry name" value="AAT_like"/>
    <property type="match status" value="1"/>
</dbReference>
<name>A0A8J4E4C8_9ACTN</name>
<evidence type="ECO:0000313" key="7">
    <source>
        <dbReference type="EMBL" id="GIJ60939.1"/>
    </source>
</evidence>
<keyword evidence="4" id="KW-0238">DNA-binding</keyword>
<dbReference type="SMART" id="SM00345">
    <property type="entry name" value="HTH_GNTR"/>
    <property type="match status" value="1"/>
</dbReference>
<dbReference type="InterPro" id="IPR051446">
    <property type="entry name" value="HTH_trans_reg/aminotransferase"/>
</dbReference>
<accession>A0A8J4E4C8</accession>
<dbReference type="SUPFAM" id="SSF46785">
    <property type="entry name" value="Winged helix' DNA-binding domain"/>
    <property type="match status" value="1"/>
</dbReference>
<dbReference type="GO" id="GO:0003677">
    <property type="term" value="F:DNA binding"/>
    <property type="evidence" value="ECO:0007669"/>
    <property type="project" value="UniProtKB-KW"/>
</dbReference>
<dbReference type="Proteomes" id="UP000612585">
    <property type="component" value="Unassembled WGS sequence"/>
</dbReference>
<evidence type="ECO:0000256" key="5">
    <source>
        <dbReference type="ARBA" id="ARBA00023163"/>
    </source>
</evidence>
<proteinExistence type="inferred from homology"/>
<dbReference type="AlphaFoldDB" id="A0A8J4E4C8"/>
<organism evidence="7 8">
    <name type="scientific">Virgisporangium aurantiacum</name>
    <dbReference type="NCBI Taxonomy" id="175570"/>
    <lineage>
        <taxon>Bacteria</taxon>
        <taxon>Bacillati</taxon>
        <taxon>Actinomycetota</taxon>
        <taxon>Actinomycetes</taxon>
        <taxon>Micromonosporales</taxon>
        <taxon>Micromonosporaceae</taxon>
        <taxon>Virgisporangium</taxon>
    </lineage>
</organism>
<dbReference type="GO" id="GO:0030170">
    <property type="term" value="F:pyridoxal phosphate binding"/>
    <property type="evidence" value="ECO:0007669"/>
    <property type="project" value="InterPro"/>
</dbReference>
<gene>
    <name evidence="7" type="ORF">Vau01_084550</name>
</gene>
<dbReference type="CDD" id="cd07377">
    <property type="entry name" value="WHTH_GntR"/>
    <property type="match status" value="1"/>
</dbReference>
<dbReference type="PRINTS" id="PR00035">
    <property type="entry name" value="HTHGNTR"/>
</dbReference>
<keyword evidence="3" id="KW-0805">Transcription regulation</keyword>